<dbReference type="GO" id="GO:0005829">
    <property type="term" value="C:cytosol"/>
    <property type="evidence" value="ECO:0007669"/>
    <property type="project" value="TreeGrafter"/>
</dbReference>
<proteinExistence type="inferred from homology"/>
<dbReference type="Gene3D" id="3.30.70.860">
    <property type="match status" value="1"/>
</dbReference>
<dbReference type="RefSeq" id="WP_133588050.1">
    <property type="nucleotide sequence ID" value="NZ_CP037953.1"/>
</dbReference>
<gene>
    <name evidence="4" type="ORF">EV696_102361</name>
</gene>
<dbReference type="InterPro" id="IPR035571">
    <property type="entry name" value="UPF0234-like_C"/>
</dbReference>
<evidence type="ECO:0000313" key="5">
    <source>
        <dbReference type="Proteomes" id="UP000295375"/>
    </source>
</evidence>
<comment type="similarity">
    <text evidence="2 3">Belongs to the YajQ family.</text>
</comment>
<dbReference type="SUPFAM" id="SSF89963">
    <property type="entry name" value="YajQ-like"/>
    <property type="match status" value="2"/>
</dbReference>
<dbReference type="EMBL" id="SNYM01000002">
    <property type="protein sequence ID" value="TDQ50678.1"/>
    <property type="molecule type" value="Genomic_DNA"/>
</dbReference>
<dbReference type="InterPro" id="IPR036183">
    <property type="entry name" value="YajQ-like_sf"/>
</dbReference>
<dbReference type="OrthoDB" id="9801447at2"/>
<keyword evidence="5" id="KW-1185">Reference proteome</keyword>
<dbReference type="PANTHER" id="PTHR30476:SF0">
    <property type="entry name" value="UPF0234 PROTEIN YAJQ"/>
    <property type="match status" value="1"/>
</dbReference>
<reference evidence="4 5" key="1">
    <citation type="submission" date="2019-03" db="EMBL/GenBank/DDBJ databases">
        <title>Genomic Encyclopedia of Type Strains, Phase IV (KMG-IV): sequencing the most valuable type-strain genomes for metagenomic binning, comparative biology and taxonomic classification.</title>
        <authorList>
            <person name="Goeker M."/>
        </authorList>
    </citation>
    <scope>NUCLEOTIDE SEQUENCE [LARGE SCALE GENOMIC DNA]</scope>
    <source>
        <strain evidence="4 5">DSM 103792</strain>
    </source>
</reference>
<comment type="caution">
    <text evidence="4">The sequence shown here is derived from an EMBL/GenBank/DDBJ whole genome shotgun (WGS) entry which is preliminary data.</text>
</comment>
<evidence type="ECO:0000256" key="3">
    <source>
        <dbReference type="HAMAP-Rule" id="MF_00632"/>
    </source>
</evidence>
<dbReference type="AlphaFoldDB" id="A0A4R6UTL7"/>
<name>A0A4R6UTL7_9GAMM</name>
<organism evidence="4 5">
    <name type="scientific">Permianibacter aggregans</name>
    <dbReference type="NCBI Taxonomy" id="1510150"/>
    <lineage>
        <taxon>Bacteria</taxon>
        <taxon>Pseudomonadati</taxon>
        <taxon>Pseudomonadota</taxon>
        <taxon>Gammaproteobacteria</taxon>
        <taxon>Pseudomonadales</taxon>
        <taxon>Pseudomonadaceae</taxon>
        <taxon>Permianibacter</taxon>
    </lineage>
</organism>
<dbReference type="Pfam" id="PF04461">
    <property type="entry name" value="YajQ"/>
    <property type="match status" value="1"/>
</dbReference>
<dbReference type="HAMAP" id="MF_00632">
    <property type="entry name" value="UPF0234"/>
    <property type="match status" value="1"/>
</dbReference>
<dbReference type="CDD" id="cd11740">
    <property type="entry name" value="YajQ_like"/>
    <property type="match status" value="1"/>
</dbReference>
<evidence type="ECO:0000256" key="1">
    <source>
        <dbReference type="ARBA" id="ARBA00022741"/>
    </source>
</evidence>
<sequence>MPSFDVVSEIDRHELTNAVDQARRELDTRFDFRGTDARIDHTDMQLKLVADSEFQLQQLTDIVTQKLSKRGISLGALEIADPEPSGKTVQCTVTLKEGIEQTLAKKINQLIKDAKLKVQSQINGDKLRVTGKKRDDLQEVIAMLRGADIEQPLQFNNFRD</sequence>
<dbReference type="PANTHER" id="PTHR30476">
    <property type="entry name" value="UPF0234 PROTEIN YAJQ"/>
    <property type="match status" value="1"/>
</dbReference>
<keyword evidence="1 3" id="KW-0547">Nucleotide-binding</keyword>
<evidence type="ECO:0000313" key="4">
    <source>
        <dbReference type="EMBL" id="TDQ50678.1"/>
    </source>
</evidence>
<dbReference type="InterPro" id="IPR007551">
    <property type="entry name" value="YajQ/Smlt4090-like"/>
</dbReference>
<dbReference type="InterPro" id="IPR035570">
    <property type="entry name" value="UPF0234_N"/>
</dbReference>
<comment type="function">
    <text evidence="3">Nucleotide-binding protein.</text>
</comment>
<evidence type="ECO:0000256" key="2">
    <source>
        <dbReference type="ARBA" id="ARBA00093450"/>
    </source>
</evidence>
<dbReference type="Proteomes" id="UP000295375">
    <property type="component" value="Unassembled WGS sequence"/>
</dbReference>
<dbReference type="Gene3D" id="3.30.70.990">
    <property type="entry name" value="YajQ-like, domain 2"/>
    <property type="match status" value="1"/>
</dbReference>
<dbReference type="GO" id="GO:0000166">
    <property type="term" value="F:nucleotide binding"/>
    <property type="evidence" value="ECO:0007669"/>
    <property type="project" value="UniProtKB-UniRule"/>
</dbReference>
<dbReference type="FunFam" id="3.30.70.860:FF:000001">
    <property type="entry name" value="UPF0234 protein YajQ"/>
    <property type="match status" value="1"/>
</dbReference>
<dbReference type="NCBIfam" id="NF003819">
    <property type="entry name" value="PRK05412.1"/>
    <property type="match status" value="1"/>
</dbReference>
<protein>
    <recommendedName>
        <fullName evidence="3">Nucleotide-binding protein EV696_102361</fullName>
    </recommendedName>
</protein>
<accession>A0A4R6UTL7</accession>